<comment type="caution">
    <text evidence="6">The sequence shown here is derived from an EMBL/GenBank/DDBJ whole genome shotgun (WGS) entry which is preliminary data.</text>
</comment>
<feature type="binding site" evidence="2">
    <location>
        <position position="484"/>
    </location>
    <ligand>
        <name>substrate</name>
    </ligand>
</feature>
<dbReference type="AlphaFoldDB" id="A0A9W8YTS1"/>
<accession>A0A9W8YTS1</accession>
<evidence type="ECO:0000313" key="7">
    <source>
        <dbReference type="Proteomes" id="UP001140453"/>
    </source>
</evidence>
<evidence type="ECO:0000256" key="1">
    <source>
        <dbReference type="PIRSR" id="PIRSR610347-1"/>
    </source>
</evidence>
<feature type="compositionally biased region" description="Polar residues" evidence="4">
    <location>
        <begin position="105"/>
        <end position="128"/>
    </location>
</feature>
<feature type="binding site" evidence="2">
    <location>
        <position position="242"/>
    </location>
    <ligand>
        <name>substrate</name>
    </ligand>
</feature>
<dbReference type="Proteomes" id="UP001140453">
    <property type="component" value="Unassembled WGS sequence"/>
</dbReference>
<reference evidence="6" key="1">
    <citation type="submission" date="2022-10" db="EMBL/GenBank/DDBJ databases">
        <title>Tapping the CABI collections for fungal endophytes: first genome assemblies for Collariella, Neodidymelliopsis, Ascochyta clinopodiicola, Didymella pomorum, Didymosphaeria variabile, Neocosmospora piperis and Neocucurbitaria cava.</title>
        <authorList>
            <person name="Hill R."/>
        </authorList>
    </citation>
    <scope>NUCLEOTIDE SEQUENCE</scope>
    <source>
        <strain evidence="6">IMI 355082</strain>
    </source>
</reference>
<feature type="region of interest" description="Disordered" evidence="4">
    <location>
        <begin position="27"/>
        <end position="146"/>
    </location>
</feature>
<dbReference type="Gene3D" id="3.30.870.10">
    <property type="entry name" value="Endonuclease Chain A"/>
    <property type="match status" value="2"/>
</dbReference>
<dbReference type="SUPFAM" id="SSF56024">
    <property type="entry name" value="Phospholipase D/nuclease"/>
    <property type="match status" value="2"/>
</dbReference>
<evidence type="ECO:0000256" key="2">
    <source>
        <dbReference type="PIRSR" id="PIRSR610347-2"/>
    </source>
</evidence>
<dbReference type="CDD" id="cd09122">
    <property type="entry name" value="PLDc_Tdp1_1"/>
    <property type="match status" value="1"/>
</dbReference>
<dbReference type="PANTHER" id="PTHR12415:SF4">
    <property type="entry name" value="TYROSYL-DNA PHOSPHODIESTERASE DOMAIN-CONTAINING PROTEIN"/>
    <property type="match status" value="1"/>
</dbReference>
<feature type="compositionally biased region" description="Basic and acidic residues" evidence="4">
    <location>
        <begin position="69"/>
        <end position="80"/>
    </location>
</feature>
<dbReference type="OrthoDB" id="47785at2759"/>
<dbReference type="InterPro" id="IPR001736">
    <property type="entry name" value="PLipase_D/transphosphatidylase"/>
</dbReference>
<dbReference type="GO" id="GO:0003690">
    <property type="term" value="F:double-stranded DNA binding"/>
    <property type="evidence" value="ECO:0007669"/>
    <property type="project" value="TreeGrafter"/>
</dbReference>
<dbReference type="GO" id="GO:0005634">
    <property type="term" value="C:nucleus"/>
    <property type="evidence" value="ECO:0007669"/>
    <property type="project" value="InterPro"/>
</dbReference>
<feature type="compositionally biased region" description="Low complexity" evidence="4">
    <location>
        <begin position="129"/>
        <end position="143"/>
    </location>
</feature>
<dbReference type="InterPro" id="IPR010347">
    <property type="entry name" value="Tdp1"/>
</dbReference>
<sequence length="588" mass="64684">MAANWAELNGVDDDDVALRRAIAMSLGEALPEEGSEPSDDGHPGNGSQVGSSPVKASMSATNPMAAMGLDRKKMEAERLARSRKRKADAESAPAAARPRLDGPSTGLTQPSKQMATPSLNSMSCSIHQGSTGLSKASSSGSLSYPKGTVRRTWARGRPREDDDITIEEIFQKEDLDLAVLSSFQWEEDWLMSKLDMKRTKVLLIAYARDDTQKAEMRNNVPQDVIRFVFPPMNSGTGCMHSKLQLLKYKGFLRIVVPTGNLVAYDWGETGTMENMVFLIDLPLIQAPTNQAINGTLTPFGEELCFFLQAQGVDDKMVSSLRKYDFAETTRYGFVHTIAGSHSEPDLWQRTGYCGLGRTVTALGLESEGDIELDYVCSSIGAVKLDLLAALYYAAQGDSGTKEIEARTAKPRKSKDASASAVDQIDLARIRVYFPSRDTVIRSRGGSNSAGTICFQSKWWNATSFPRQVLRDCRNVHSGVLMHSKIMFVRHKLNSRGWAYVGSHNLSESAWGRLVRDRTGKFKLNARNWECGVVIVAASSPSPSESTIRGTRGAAEDLDVFRNSVPIPMELPAQSYLDDERQPWFVDEA</sequence>
<dbReference type="EMBL" id="JAPEVB010000003">
    <property type="protein sequence ID" value="KAJ4392064.1"/>
    <property type="molecule type" value="Genomic_DNA"/>
</dbReference>
<dbReference type="GO" id="GO:0003697">
    <property type="term" value="F:single-stranded DNA binding"/>
    <property type="evidence" value="ECO:0007669"/>
    <property type="project" value="TreeGrafter"/>
</dbReference>
<feature type="active site" description="Proton donor/acceptor" evidence="1">
    <location>
        <position position="482"/>
    </location>
</feature>
<name>A0A9W8YTS1_9PEZI</name>
<protein>
    <recommendedName>
        <fullName evidence="5">PLD phosphodiesterase domain-containing protein</fullName>
    </recommendedName>
</protein>
<evidence type="ECO:0000256" key="3">
    <source>
        <dbReference type="PIRSR" id="PIRSR610347-3"/>
    </source>
</evidence>
<gene>
    <name evidence="6" type="ORF">N0V93_005685</name>
</gene>
<keyword evidence="7" id="KW-1185">Reference proteome</keyword>
<dbReference type="GO" id="GO:0006281">
    <property type="term" value="P:DNA repair"/>
    <property type="evidence" value="ECO:0007669"/>
    <property type="project" value="InterPro"/>
</dbReference>
<feature type="site" description="Interaction with DNA" evidence="3">
    <location>
        <position position="506"/>
    </location>
</feature>
<feature type="active site" description="Nucleophile" evidence="1">
    <location>
        <position position="240"/>
    </location>
</feature>
<feature type="domain" description="PLD phosphodiesterase" evidence="5">
    <location>
        <begin position="477"/>
        <end position="509"/>
    </location>
</feature>
<evidence type="ECO:0000259" key="5">
    <source>
        <dbReference type="PROSITE" id="PS50035"/>
    </source>
</evidence>
<dbReference type="PANTHER" id="PTHR12415">
    <property type="entry name" value="TYROSYL-DNA PHOSPHODIESTERASE 1"/>
    <property type="match status" value="1"/>
</dbReference>
<organism evidence="6 7">
    <name type="scientific">Gnomoniopsis smithogilvyi</name>
    <dbReference type="NCBI Taxonomy" id="1191159"/>
    <lineage>
        <taxon>Eukaryota</taxon>
        <taxon>Fungi</taxon>
        <taxon>Dikarya</taxon>
        <taxon>Ascomycota</taxon>
        <taxon>Pezizomycotina</taxon>
        <taxon>Sordariomycetes</taxon>
        <taxon>Sordariomycetidae</taxon>
        <taxon>Diaporthales</taxon>
        <taxon>Gnomoniaceae</taxon>
        <taxon>Gnomoniopsis</taxon>
    </lineage>
</organism>
<dbReference type="PROSITE" id="PS50035">
    <property type="entry name" value="PLD"/>
    <property type="match status" value="1"/>
</dbReference>
<evidence type="ECO:0000256" key="4">
    <source>
        <dbReference type="SAM" id="MobiDB-lite"/>
    </source>
</evidence>
<dbReference type="Pfam" id="PF06087">
    <property type="entry name" value="Tyr-DNA_phospho"/>
    <property type="match status" value="1"/>
</dbReference>
<dbReference type="GO" id="GO:0017005">
    <property type="term" value="F:3'-tyrosyl-DNA phosphodiesterase activity"/>
    <property type="evidence" value="ECO:0007669"/>
    <property type="project" value="TreeGrafter"/>
</dbReference>
<proteinExistence type="predicted"/>
<evidence type="ECO:0000313" key="6">
    <source>
        <dbReference type="EMBL" id="KAJ4392064.1"/>
    </source>
</evidence>